<gene>
    <name evidence="2" type="ORF">O181_026294</name>
</gene>
<proteinExistence type="predicted"/>
<dbReference type="EMBL" id="AVOT02008720">
    <property type="protein sequence ID" value="MBW0486579.1"/>
    <property type="molecule type" value="Genomic_DNA"/>
</dbReference>
<organism evidence="2 3">
    <name type="scientific">Austropuccinia psidii MF-1</name>
    <dbReference type="NCBI Taxonomy" id="1389203"/>
    <lineage>
        <taxon>Eukaryota</taxon>
        <taxon>Fungi</taxon>
        <taxon>Dikarya</taxon>
        <taxon>Basidiomycota</taxon>
        <taxon>Pucciniomycotina</taxon>
        <taxon>Pucciniomycetes</taxon>
        <taxon>Pucciniales</taxon>
        <taxon>Sphaerophragmiaceae</taxon>
        <taxon>Austropuccinia</taxon>
    </lineage>
</organism>
<dbReference type="InterPro" id="IPR043502">
    <property type="entry name" value="DNA/RNA_pol_sf"/>
</dbReference>
<dbReference type="PANTHER" id="PTHR24559:SF444">
    <property type="entry name" value="REVERSE TRANSCRIPTASE DOMAIN-CONTAINING PROTEIN"/>
    <property type="match status" value="1"/>
</dbReference>
<dbReference type="InterPro" id="IPR000477">
    <property type="entry name" value="RT_dom"/>
</dbReference>
<evidence type="ECO:0000313" key="3">
    <source>
        <dbReference type="Proteomes" id="UP000765509"/>
    </source>
</evidence>
<dbReference type="InterPro" id="IPR053134">
    <property type="entry name" value="RNA-dir_DNA_polymerase"/>
</dbReference>
<name>A0A9Q3H1H3_9BASI</name>
<dbReference type="SUPFAM" id="SSF56672">
    <property type="entry name" value="DNA/RNA polymerases"/>
    <property type="match status" value="1"/>
</dbReference>
<dbReference type="PANTHER" id="PTHR24559">
    <property type="entry name" value="TRANSPOSON TY3-I GAG-POL POLYPROTEIN"/>
    <property type="match status" value="1"/>
</dbReference>
<dbReference type="AlphaFoldDB" id="A0A9Q3H1H3"/>
<reference evidence="2" key="1">
    <citation type="submission" date="2021-03" db="EMBL/GenBank/DDBJ databases">
        <title>Draft genome sequence of rust myrtle Austropuccinia psidii MF-1, a brazilian biotype.</title>
        <authorList>
            <person name="Quecine M.C."/>
            <person name="Pachon D.M.R."/>
            <person name="Bonatelli M.L."/>
            <person name="Correr F.H."/>
            <person name="Franceschini L.M."/>
            <person name="Leite T.F."/>
            <person name="Margarido G.R.A."/>
            <person name="Almeida C.A."/>
            <person name="Ferrarezi J.A."/>
            <person name="Labate C.A."/>
        </authorList>
    </citation>
    <scope>NUCLEOTIDE SEQUENCE</scope>
    <source>
        <strain evidence="2">MF-1</strain>
    </source>
</reference>
<sequence length="201" mass="23393">MLNVERTYQPLLRIPDYPPSPRDSEALETHINELMKPGVLRNGGNNEEVEVKTPVITTWNNGKSRMVGDFRSLNNYTVPNRYLIPRINETLTQLSKTIIITSMDSLKGFHHNVLTPHARKLMRIISHCGVYEYFRMPFGIENLPSHYQRIMNTIFPHEVSEGWLIIHIDEMIIGSETWHLNLERLQLLLEKIPQVNIKISL</sequence>
<dbReference type="Gene3D" id="3.30.70.270">
    <property type="match status" value="1"/>
</dbReference>
<protein>
    <recommendedName>
        <fullName evidence="1">Reverse transcriptase domain-containing protein</fullName>
    </recommendedName>
</protein>
<feature type="domain" description="Reverse transcriptase" evidence="1">
    <location>
        <begin position="61"/>
        <end position="200"/>
    </location>
</feature>
<keyword evidence="3" id="KW-1185">Reference proteome</keyword>
<accession>A0A9Q3H1H3</accession>
<dbReference type="Pfam" id="PF00078">
    <property type="entry name" value="RVT_1"/>
    <property type="match status" value="1"/>
</dbReference>
<dbReference type="CDD" id="cd01647">
    <property type="entry name" value="RT_LTR"/>
    <property type="match status" value="1"/>
</dbReference>
<comment type="caution">
    <text evidence="2">The sequence shown here is derived from an EMBL/GenBank/DDBJ whole genome shotgun (WGS) entry which is preliminary data.</text>
</comment>
<dbReference type="Gene3D" id="3.10.10.10">
    <property type="entry name" value="HIV Type 1 Reverse Transcriptase, subunit A, domain 1"/>
    <property type="match status" value="1"/>
</dbReference>
<evidence type="ECO:0000259" key="1">
    <source>
        <dbReference type="Pfam" id="PF00078"/>
    </source>
</evidence>
<dbReference type="Proteomes" id="UP000765509">
    <property type="component" value="Unassembled WGS sequence"/>
</dbReference>
<evidence type="ECO:0000313" key="2">
    <source>
        <dbReference type="EMBL" id="MBW0486579.1"/>
    </source>
</evidence>
<dbReference type="InterPro" id="IPR043128">
    <property type="entry name" value="Rev_trsase/Diguanyl_cyclase"/>
</dbReference>